<feature type="chain" id="PRO_5004110379" description="DUF1254 domain-containing protein" evidence="2">
    <location>
        <begin position="19"/>
        <end position="540"/>
    </location>
</feature>
<proteinExistence type="predicted"/>
<dbReference type="Gene3D" id="2.60.40.1610">
    <property type="entry name" value="Domain of unknown function DUF1254"/>
    <property type="match status" value="1"/>
</dbReference>
<dbReference type="AlphaFoldDB" id="N1Q123"/>
<evidence type="ECO:0000256" key="2">
    <source>
        <dbReference type="SAM" id="SignalP"/>
    </source>
</evidence>
<dbReference type="HOGENOM" id="CLU_027269_0_0_1"/>
<dbReference type="OMA" id="PRVFMDD"/>
<dbReference type="InterPro" id="IPR010679">
    <property type="entry name" value="DUF1254"/>
</dbReference>
<evidence type="ECO:0000313" key="6">
    <source>
        <dbReference type="Proteomes" id="UP000016933"/>
    </source>
</evidence>
<keyword evidence="6" id="KW-1185">Reference proteome</keyword>
<dbReference type="SUPFAM" id="SSF160935">
    <property type="entry name" value="VPA0735-like"/>
    <property type="match status" value="1"/>
</dbReference>
<feature type="domain" description="DUF1254" evidence="4">
    <location>
        <begin position="55"/>
        <end position="196"/>
    </location>
</feature>
<keyword evidence="2" id="KW-0732">Signal</keyword>
<dbReference type="OrthoDB" id="2018906at2759"/>
<accession>N1Q123</accession>
<sequence length="540" mass="57411">MRHFTATATLLCASVAWAQSGTTAQDATVSAITYGYPLLAFQKLATPFVSGNITNYLYHMPKLATAADRTVVKPNVDTLYSVVIYDLSQADLSLTIPDIIPASQFALFSFYDPYGDNYANAGTGNFNRSGQYLIQAPLSGSSQFGLEPVEGQSEVNSTVASVHSPTTYGIILVRWLVKSGNEDDIRRYQNATRLQPVQRLQRGDAPALTSLSIANTTSSTPAVTVLQLLSKLAFWNQPQLANQTNAINESLTAAGINDGTYSKPDSVDIATANSSADGDILGAAESQSNDVRLNNGWSITRPGLAGNFDNGTNYAYRAAIASIGYLMLQAPNAVYPSWSNTSATNISESFGADQFLGPDEAYVYTFSRKPPLMSTGFWSITAYADNYLIPNNLDRYQLGDRSNLTFPSGTPVYGDNATDGTFQVLVQAADRTPPATWTSNWLPGPAGGGNMTALLRWYGAENDLLDGTYVYPVVTKRAAIVADGSDNGSATTTAGSSTVPVGSSAGTASPAAYTGGAVRSCHPSHTVWVAGLLYALLHML</sequence>
<feature type="domain" description="DUF1214" evidence="3">
    <location>
        <begin position="353"/>
        <end position="461"/>
    </location>
</feature>
<dbReference type="EMBL" id="KB446535">
    <property type="protein sequence ID" value="EME48340.1"/>
    <property type="molecule type" value="Genomic_DNA"/>
</dbReference>
<dbReference type="InterPro" id="IPR037049">
    <property type="entry name" value="DUF1214_C_sf"/>
</dbReference>
<dbReference type="Pfam" id="PF06742">
    <property type="entry name" value="DUF1214"/>
    <property type="match status" value="1"/>
</dbReference>
<evidence type="ECO:0008006" key="7">
    <source>
        <dbReference type="Google" id="ProtNLM"/>
    </source>
</evidence>
<feature type="signal peptide" evidence="2">
    <location>
        <begin position="1"/>
        <end position="18"/>
    </location>
</feature>
<gene>
    <name evidence="5" type="ORF">DOTSEDRAFT_48856</name>
</gene>
<dbReference type="eggNOG" id="ENOG502SNN5">
    <property type="taxonomic scope" value="Eukaryota"/>
</dbReference>
<dbReference type="Proteomes" id="UP000016933">
    <property type="component" value="Unassembled WGS sequence"/>
</dbReference>
<evidence type="ECO:0000313" key="5">
    <source>
        <dbReference type="EMBL" id="EME48340.1"/>
    </source>
</evidence>
<feature type="compositionally biased region" description="Low complexity" evidence="1">
    <location>
        <begin position="488"/>
        <end position="505"/>
    </location>
</feature>
<dbReference type="PANTHER" id="PTHR36509">
    <property type="entry name" value="BLL3101 PROTEIN"/>
    <property type="match status" value="1"/>
</dbReference>
<organism evidence="5 6">
    <name type="scientific">Dothistroma septosporum (strain NZE10 / CBS 128990)</name>
    <name type="common">Red band needle blight fungus</name>
    <name type="synonym">Mycosphaerella pini</name>
    <dbReference type="NCBI Taxonomy" id="675120"/>
    <lineage>
        <taxon>Eukaryota</taxon>
        <taxon>Fungi</taxon>
        <taxon>Dikarya</taxon>
        <taxon>Ascomycota</taxon>
        <taxon>Pezizomycotina</taxon>
        <taxon>Dothideomycetes</taxon>
        <taxon>Dothideomycetidae</taxon>
        <taxon>Mycosphaerellales</taxon>
        <taxon>Mycosphaerellaceae</taxon>
        <taxon>Dothistroma</taxon>
    </lineage>
</organism>
<evidence type="ECO:0000259" key="4">
    <source>
        <dbReference type="Pfam" id="PF06863"/>
    </source>
</evidence>
<name>N1Q123_DOTSN</name>
<dbReference type="InterPro" id="IPR037050">
    <property type="entry name" value="DUF1254_sf"/>
</dbReference>
<dbReference type="Gene3D" id="2.60.120.600">
    <property type="entry name" value="Domain of unknown function DUF1214, C-terminal domain"/>
    <property type="match status" value="1"/>
</dbReference>
<reference evidence="6" key="1">
    <citation type="journal article" date="2012" name="PLoS Genet.">
        <title>The genomes of the fungal plant pathogens Cladosporium fulvum and Dothistroma septosporum reveal adaptation to different hosts and lifestyles but also signatures of common ancestry.</title>
        <authorList>
            <person name="de Wit P.J.G.M."/>
            <person name="van der Burgt A."/>
            <person name="Oekmen B."/>
            <person name="Stergiopoulos I."/>
            <person name="Abd-Elsalam K.A."/>
            <person name="Aerts A.L."/>
            <person name="Bahkali A.H."/>
            <person name="Beenen H.G."/>
            <person name="Chettri P."/>
            <person name="Cox M.P."/>
            <person name="Datema E."/>
            <person name="de Vries R.P."/>
            <person name="Dhillon B."/>
            <person name="Ganley A.R."/>
            <person name="Griffiths S.A."/>
            <person name="Guo Y."/>
            <person name="Hamelin R.C."/>
            <person name="Henrissat B."/>
            <person name="Kabir M.S."/>
            <person name="Jashni M.K."/>
            <person name="Kema G."/>
            <person name="Klaubauf S."/>
            <person name="Lapidus A."/>
            <person name="Levasseur A."/>
            <person name="Lindquist E."/>
            <person name="Mehrabi R."/>
            <person name="Ohm R.A."/>
            <person name="Owen T.J."/>
            <person name="Salamov A."/>
            <person name="Schwelm A."/>
            <person name="Schijlen E."/>
            <person name="Sun H."/>
            <person name="van den Burg H.A."/>
            <person name="van Ham R.C.H.J."/>
            <person name="Zhang S."/>
            <person name="Goodwin S.B."/>
            <person name="Grigoriev I.V."/>
            <person name="Collemare J."/>
            <person name="Bradshaw R.E."/>
        </authorList>
    </citation>
    <scope>NUCLEOTIDE SEQUENCE [LARGE SCALE GENOMIC DNA]</scope>
    <source>
        <strain evidence="6">NZE10 / CBS 128990</strain>
    </source>
</reference>
<evidence type="ECO:0000256" key="1">
    <source>
        <dbReference type="SAM" id="MobiDB-lite"/>
    </source>
</evidence>
<feature type="region of interest" description="Disordered" evidence="1">
    <location>
        <begin position="484"/>
        <end position="505"/>
    </location>
</feature>
<reference evidence="5 6" key="2">
    <citation type="journal article" date="2012" name="PLoS Pathog.">
        <title>Diverse lifestyles and strategies of plant pathogenesis encoded in the genomes of eighteen Dothideomycetes fungi.</title>
        <authorList>
            <person name="Ohm R.A."/>
            <person name="Feau N."/>
            <person name="Henrissat B."/>
            <person name="Schoch C.L."/>
            <person name="Horwitz B.A."/>
            <person name="Barry K.W."/>
            <person name="Condon B.J."/>
            <person name="Copeland A.C."/>
            <person name="Dhillon B."/>
            <person name="Glaser F."/>
            <person name="Hesse C.N."/>
            <person name="Kosti I."/>
            <person name="LaButti K."/>
            <person name="Lindquist E.A."/>
            <person name="Lucas S."/>
            <person name="Salamov A.A."/>
            <person name="Bradshaw R.E."/>
            <person name="Ciuffetti L."/>
            <person name="Hamelin R.C."/>
            <person name="Kema G.H.J."/>
            <person name="Lawrence C."/>
            <person name="Scott J.A."/>
            <person name="Spatafora J.W."/>
            <person name="Turgeon B.G."/>
            <person name="de Wit P.J.G.M."/>
            <person name="Zhong S."/>
            <person name="Goodwin S.B."/>
            <person name="Grigoriev I.V."/>
        </authorList>
    </citation>
    <scope>NUCLEOTIDE SEQUENCE [LARGE SCALE GENOMIC DNA]</scope>
    <source>
        <strain evidence="6">NZE10 / CBS 128990</strain>
    </source>
</reference>
<protein>
    <recommendedName>
        <fullName evidence="7">DUF1254 domain-containing protein</fullName>
    </recommendedName>
</protein>
<dbReference type="InterPro" id="IPR010621">
    <property type="entry name" value="DUF1214"/>
</dbReference>
<dbReference type="PANTHER" id="PTHR36509:SF2">
    <property type="entry name" value="BLL3101 PROTEIN"/>
    <property type="match status" value="1"/>
</dbReference>
<dbReference type="Pfam" id="PF06863">
    <property type="entry name" value="DUF1254"/>
    <property type="match status" value="1"/>
</dbReference>
<evidence type="ECO:0000259" key="3">
    <source>
        <dbReference type="Pfam" id="PF06742"/>
    </source>
</evidence>